<dbReference type="EMBL" id="JAFIMR010000023">
    <property type="protein sequence ID" value="KAI1864750.1"/>
    <property type="molecule type" value="Genomic_DNA"/>
</dbReference>
<keyword evidence="1" id="KW-0472">Membrane</keyword>
<dbReference type="GO" id="GO:0055085">
    <property type="term" value="P:transmembrane transport"/>
    <property type="evidence" value="ECO:0007669"/>
    <property type="project" value="InterPro"/>
</dbReference>
<dbReference type="Proteomes" id="UP000829685">
    <property type="component" value="Unassembled WGS sequence"/>
</dbReference>
<feature type="transmembrane region" description="Helical" evidence="1">
    <location>
        <begin position="88"/>
        <end position="108"/>
    </location>
</feature>
<reference evidence="2" key="1">
    <citation type="submission" date="2021-03" db="EMBL/GenBank/DDBJ databases">
        <title>Revisited historic fungal species revealed as producer of novel bioactive compounds through whole genome sequencing and comparative genomics.</title>
        <authorList>
            <person name="Vignolle G.A."/>
            <person name="Hochenegger N."/>
            <person name="Mach R.L."/>
            <person name="Mach-Aigner A.R."/>
            <person name="Javad Rahimi M."/>
            <person name="Salim K.A."/>
            <person name="Chan C.M."/>
            <person name="Lim L.B.L."/>
            <person name="Cai F."/>
            <person name="Druzhinina I.S."/>
            <person name="U'Ren J.M."/>
            <person name="Derntl C."/>
        </authorList>
    </citation>
    <scope>NUCLEOTIDE SEQUENCE</scope>
    <source>
        <strain evidence="2">TUCIM 5799</strain>
    </source>
</reference>
<dbReference type="Pfam" id="PF04120">
    <property type="entry name" value="Iron_permease"/>
    <property type="match status" value="3"/>
</dbReference>
<proteinExistence type="predicted"/>
<keyword evidence="1" id="KW-1133">Transmembrane helix</keyword>
<sequence length="499" mass="56175">MGFSPIQRVRSFFHDLRTAPEAQYSTQAAATTQYAEIAVPEKPKQAYHFDRTSWVVSEKESWDDKPLPPRPPKFNGLDFAVKLAGSNWAFGFTLLLLVAWALWGIVAGPTDTWQVILQDTSSIQAYISATLLLRQQQTSCRGILSRICCLISRSTSHERMLRSISTKDLHQLKVNKTPQKTGFEASTTAKGTIFSKIADAVAAAAGSLIFLGIYWTGIFVWVFSGIPLQFSDTWQLDVNTATALQITLTTMFLQNIRRRHDEHLEQCIRSIELIDCDVETKLRRISRDREPNPVVSSDAPALNKAQRAIDIYAFIVGGSIGVTISCAVFILWISVGQSLEFDDNWWLIIGTYTGLMGFIDGFIMKNVDHRETDLANRHFQRLADQDHVLFQLVDIEMPEVREKRRLSLNQRLSTVIGNWCASTAASYAAVLAVFSLIAIASAMQWTETGQLLCNTPTMIVEGFLLITLLQAHNMADEKRTETYDSILKRRLLLQNYLTI</sequence>
<protein>
    <submittedName>
        <fullName evidence="2">Uncharacterized protein</fullName>
    </submittedName>
</protein>
<evidence type="ECO:0000313" key="2">
    <source>
        <dbReference type="EMBL" id="KAI1864750.1"/>
    </source>
</evidence>
<feature type="transmembrane region" description="Helical" evidence="1">
    <location>
        <begin position="415"/>
        <end position="443"/>
    </location>
</feature>
<evidence type="ECO:0000313" key="3">
    <source>
        <dbReference type="Proteomes" id="UP000829685"/>
    </source>
</evidence>
<feature type="transmembrane region" description="Helical" evidence="1">
    <location>
        <begin position="311"/>
        <end position="333"/>
    </location>
</feature>
<organism evidence="2 3">
    <name type="scientific">Neoarthrinium moseri</name>
    <dbReference type="NCBI Taxonomy" id="1658444"/>
    <lineage>
        <taxon>Eukaryota</taxon>
        <taxon>Fungi</taxon>
        <taxon>Dikarya</taxon>
        <taxon>Ascomycota</taxon>
        <taxon>Pezizomycotina</taxon>
        <taxon>Sordariomycetes</taxon>
        <taxon>Xylariomycetidae</taxon>
        <taxon>Amphisphaeriales</taxon>
        <taxon>Apiosporaceae</taxon>
        <taxon>Neoarthrinium</taxon>
    </lineage>
</organism>
<dbReference type="InterPro" id="IPR007251">
    <property type="entry name" value="Iron_permease_Fet4"/>
</dbReference>
<feature type="transmembrane region" description="Helical" evidence="1">
    <location>
        <begin position="449"/>
        <end position="469"/>
    </location>
</feature>
<dbReference type="AlphaFoldDB" id="A0A9Q0ANR8"/>
<name>A0A9Q0ANR8_9PEZI</name>
<evidence type="ECO:0000256" key="1">
    <source>
        <dbReference type="SAM" id="Phobius"/>
    </source>
</evidence>
<gene>
    <name evidence="2" type="ORF">JX265_008474</name>
</gene>
<feature type="transmembrane region" description="Helical" evidence="1">
    <location>
        <begin position="345"/>
        <end position="363"/>
    </location>
</feature>
<keyword evidence="1" id="KW-0812">Transmembrane</keyword>
<accession>A0A9Q0ANR8</accession>
<keyword evidence="3" id="KW-1185">Reference proteome</keyword>
<feature type="transmembrane region" description="Helical" evidence="1">
    <location>
        <begin position="200"/>
        <end position="222"/>
    </location>
</feature>
<comment type="caution">
    <text evidence="2">The sequence shown here is derived from an EMBL/GenBank/DDBJ whole genome shotgun (WGS) entry which is preliminary data.</text>
</comment>